<name>A0A0H1BK82_9EURO</name>
<dbReference type="AlphaFoldDB" id="A0A0H1BK82"/>
<dbReference type="Proteomes" id="UP000053573">
    <property type="component" value="Unassembled WGS sequence"/>
</dbReference>
<evidence type="ECO:0000313" key="2">
    <source>
        <dbReference type="EMBL" id="KLJ09581.1"/>
    </source>
</evidence>
<feature type="region of interest" description="Disordered" evidence="1">
    <location>
        <begin position="1"/>
        <end position="33"/>
    </location>
</feature>
<sequence length="89" mass="9939">MSIGMEPKAPTATSKTSTPRNSQIVPSMGSAAVRRCGISASRKPKVPHKTQRLKISQNEELVLLLARLEVWKSGRLERQKKKGKKRVIF</sequence>
<evidence type="ECO:0000256" key="1">
    <source>
        <dbReference type="SAM" id="MobiDB-lite"/>
    </source>
</evidence>
<accession>A0A0H1BK82</accession>
<protein>
    <submittedName>
        <fullName evidence="2">Uncharacterized protein</fullName>
    </submittedName>
</protein>
<comment type="caution">
    <text evidence="2">The sequence shown here is derived from an EMBL/GenBank/DDBJ whole genome shotgun (WGS) entry which is preliminary data.</text>
</comment>
<evidence type="ECO:0000313" key="3">
    <source>
        <dbReference type="Proteomes" id="UP000053573"/>
    </source>
</evidence>
<proteinExistence type="predicted"/>
<gene>
    <name evidence="2" type="ORF">EMPG_15024</name>
</gene>
<keyword evidence="3" id="KW-1185">Reference proteome</keyword>
<reference evidence="3" key="1">
    <citation type="journal article" date="2015" name="PLoS Genet.">
        <title>The dynamic genome and transcriptome of the human fungal pathogen Blastomyces and close relative Emmonsia.</title>
        <authorList>
            <person name="Munoz J.F."/>
            <person name="Gauthier G.M."/>
            <person name="Desjardins C.A."/>
            <person name="Gallo J.E."/>
            <person name="Holder J."/>
            <person name="Sullivan T.D."/>
            <person name="Marty A.J."/>
            <person name="Carmen J.C."/>
            <person name="Chen Z."/>
            <person name="Ding L."/>
            <person name="Gujja S."/>
            <person name="Magrini V."/>
            <person name="Misas E."/>
            <person name="Mitreva M."/>
            <person name="Priest M."/>
            <person name="Saif S."/>
            <person name="Whiston E.A."/>
            <person name="Young S."/>
            <person name="Zeng Q."/>
            <person name="Goldman W.E."/>
            <person name="Mardis E.R."/>
            <person name="Taylor J.W."/>
            <person name="McEwen J.G."/>
            <person name="Clay O.K."/>
            <person name="Klein B.S."/>
            <person name="Cuomo C.A."/>
        </authorList>
    </citation>
    <scope>NUCLEOTIDE SEQUENCE [LARGE SCALE GENOMIC DNA]</scope>
    <source>
        <strain evidence="3">UAMH 139</strain>
    </source>
</reference>
<organism evidence="2 3">
    <name type="scientific">Blastomyces silverae</name>
    <dbReference type="NCBI Taxonomy" id="2060906"/>
    <lineage>
        <taxon>Eukaryota</taxon>
        <taxon>Fungi</taxon>
        <taxon>Dikarya</taxon>
        <taxon>Ascomycota</taxon>
        <taxon>Pezizomycotina</taxon>
        <taxon>Eurotiomycetes</taxon>
        <taxon>Eurotiomycetidae</taxon>
        <taxon>Onygenales</taxon>
        <taxon>Ajellomycetaceae</taxon>
        <taxon>Blastomyces</taxon>
    </lineage>
</organism>
<feature type="compositionally biased region" description="Polar residues" evidence="1">
    <location>
        <begin position="11"/>
        <end position="25"/>
    </location>
</feature>
<dbReference type="EMBL" id="LDEV01002323">
    <property type="protein sequence ID" value="KLJ09581.1"/>
    <property type="molecule type" value="Genomic_DNA"/>
</dbReference>